<evidence type="ECO:0000313" key="1">
    <source>
        <dbReference type="EMBL" id="MFC7462306.1"/>
    </source>
</evidence>
<name>A0ABW2SFL5_9BURK</name>
<sequence>MAEPKPPNTKIELRPGESLWEAMTRELASNPDSPSSLSIMSAVNKAIKPRAQAVDQVVDAMAAQLQHDGQSQRAAVQAAIGHWERACGAPMEPDIRAGLQKTAVERATQARRKPPKIGNILTSVPTVTDTGYRLGIHLEGLEGTWHRLWAIMCLAVEFDGDVDQDEGVLAVRTQFEELLSRKLLPVEWVALTAHVKARFESGG</sequence>
<reference evidence="2" key="1">
    <citation type="journal article" date="2019" name="Int. J. Syst. Evol. Microbiol.">
        <title>The Global Catalogue of Microorganisms (GCM) 10K type strain sequencing project: providing services to taxonomists for standard genome sequencing and annotation.</title>
        <authorList>
            <consortium name="The Broad Institute Genomics Platform"/>
            <consortium name="The Broad Institute Genome Sequencing Center for Infectious Disease"/>
            <person name="Wu L."/>
            <person name="Ma J."/>
        </authorList>
    </citation>
    <scope>NUCLEOTIDE SEQUENCE [LARGE SCALE GENOMIC DNA]</scope>
    <source>
        <strain evidence="2">CCUG 53903</strain>
    </source>
</reference>
<protein>
    <submittedName>
        <fullName evidence="1">Uncharacterized protein</fullName>
    </submittedName>
</protein>
<accession>A0ABW2SFL5</accession>
<dbReference type="Proteomes" id="UP001596457">
    <property type="component" value="Unassembled WGS sequence"/>
</dbReference>
<evidence type="ECO:0000313" key="2">
    <source>
        <dbReference type="Proteomes" id="UP001596457"/>
    </source>
</evidence>
<dbReference type="EMBL" id="JBHTBZ010000062">
    <property type="protein sequence ID" value="MFC7462306.1"/>
    <property type="molecule type" value="Genomic_DNA"/>
</dbReference>
<dbReference type="RefSeq" id="WP_382203096.1">
    <property type="nucleotide sequence ID" value="NZ_JBHTBZ010000062.1"/>
</dbReference>
<proteinExistence type="predicted"/>
<organism evidence="1 2">
    <name type="scientific">Hydrogenophaga defluvii</name>
    <dbReference type="NCBI Taxonomy" id="249410"/>
    <lineage>
        <taxon>Bacteria</taxon>
        <taxon>Pseudomonadati</taxon>
        <taxon>Pseudomonadota</taxon>
        <taxon>Betaproteobacteria</taxon>
        <taxon>Burkholderiales</taxon>
        <taxon>Comamonadaceae</taxon>
        <taxon>Hydrogenophaga</taxon>
    </lineage>
</organism>
<keyword evidence="2" id="KW-1185">Reference proteome</keyword>
<gene>
    <name evidence="1" type="ORF">ACFQU0_17910</name>
</gene>
<comment type="caution">
    <text evidence="1">The sequence shown here is derived from an EMBL/GenBank/DDBJ whole genome shotgun (WGS) entry which is preliminary data.</text>
</comment>